<reference evidence="2" key="1">
    <citation type="journal article" date="2014" name="Genome Announc.">
        <title>Draft Genome Sequences of a Phylogenetically Diverse Suite of Pseudomonas syringae Strains from Multiple Source Populations.</title>
        <authorList>
            <person name="Baltrus D.A."/>
            <person name="Yourstone S."/>
            <person name="Lind A."/>
            <person name="Guilbaud C."/>
            <person name="Sands D.C."/>
            <person name="Jones C.D."/>
            <person name="Morris C.E."/>
            <person name="Dangl J.L."/>
        </authorList>
    </citation>
    <scope>NUCLEOTIDE SEQUENCE</scope>
    <source>
        <strain evidence="2">CC1417</strain>
    </source>
</reference>
<organism evidence="2">
    <name type="scientific">Pseudomonas syringae CC1417</name>
    <dbReference type="NCBI Taxonomy" id="1357272"/>
    <lineage>
        <taxon>Bacteria</taxon>
        <taxon>Pseudomonadati</taxon>
        <taxon>Pseudomonadota</taxon>
        <taxon>Gammaproteobacteria</taxon>
        <taxon>Pseudomonadales</taxon>
        <taxon>Pseudomonadaceae</taxon>
        <taxon>Pseudomonas</taxon>
        <taxon>Pseudomonas syringae</taxon>
    </lineage>
</organism>
<name>A0AAU8LEY3_PSESX</name>
<keyword evidence="1" id="KW-1133">Transmembrane helix</keyword>
<feature type="transmembrane region" description="Helical" evidence="1">
    <location>
        <begin position="79"/>
        <end position="102"/>
    </location>
</feature>
<reference evidence="2" key="2">
    <citation type="submission" date="2024-07" db="EMBL/GenBank/DDBJ databases">
        <title>A complete genome sequence for Pseudomonas syringae CC1417.</title>
        <authorList>
            <person name="Baltrus D.A."/>
        </authorList>
    </citation>
    <scope>NUCLEOTIDE SEQUENCE</scope>
    <source>
        <strain evidence="2">CC1417</strain>
    </source>
</reference>
<feature type="transmembrane region" description="Helical" evidence="1">
    <location>
        <begin position="44"/>
        <end position="67"/>
    </location>
</feature>
<keyword evidence="1" id="KW-0472">Membrane</keyword>
<dbReference type="AlphaFoldDB" id="A0AAU8LEY3"/>
<dbReference type="EMBL" id="CP159362">
    <property type="protein sequence ID" value="XCN66826.1"/>
    <property type="molecule type" value="Genomic_DNA"/>
</dbReference>
<protein>
    <submittedName>
        <fullName evidence="2">Uncharacterized protein</fullName>
    </submittedName>
</protein>
<keyword evidence="1" id="KW-0812">Transmembrane</keyword>
<evidence type="ECO:0000256" key="1">
    <source>
        <dbReference type="SAM" id="Phobius"/>
    </source>
</evidence>
<accession>A0AAU8LEY3</accession>
<evidence type="ECO:0000313" key="2">
    <source>
        <dbReference type="EMBL" id="XCN66826.1"/>
    </source>
</evidence>
<feature type="transmembrane region" description="Helical" evidence="1">
    <location>
        <begin position="108"/>
        <end position="128"/>
    </location>
</feature>
<gene>
    <name evidence="2" type="ORF">N011_20405</name>
</gene>
<sequence>MVMLFRNLVFLSFPLALLALGVSIRGIAENPLSPSDTQGLPPVVIYFVILMVVGFISLGLAAAGKLLESKISGAGRLAWAIRLVCFVPLALAASLLAVVSAGYAMSTIGGVIALLLAIVSALSVFFLFPKKN</sequence>
<proteinExistence type="predicted"/>
<dbReference type="RefSeq" id="WP_152534854.1">
    <property type="nucleotide sequence ID" value="NZ_CP159362.1"/>
</dbReference>